<evidence type="ECO:0000256" key="3">
    <source>
        <dbReference type="ARBA" id="ARBA00022840"/>
    </source>
</evidence>
<evidence type="ECO:0000313" key="9">
    <source>
        <dbReference type="Proteomes" id="UP000294558"/>
    </source>
</evidence>
<dbReference type="EMBL" id="SOAU01000001">
    <property type="protein sequence ID" value="TDT17751.1"/>
    <property type="molecule type" value="Genomic_DNA"/>
</dbReference>
<evidence type="ECO:0000256" key="6">
    <source>
        <dbReference type="HAMAP-Rule" id="MF_02040"/>
    </source>
</evidence>
<dbReference type="FunFam" id="3.40.50.300:FF:001119">
    <property type="entry name" value="Iron-sulfur cluster carrier protein"/>
    <property type="match status" value="1"/>
</dbReference>
<dbReference type="OrthoDB" id="9809679at2"/>
<dbReference type="CDD" id="cd02037">
    <property type="entry name" value="Mrp_NBP35"/>
    <property type="match status" value="1"/>
</dbReference>
<comment type="function">
    <text evidence="6">Binds and transfers iron-sulfur (Fe-S) clusters to target apoproteins. Can hydrolyze ATP.</text>
</comment>
<organism evidence="8 9">
    <name type="scientific">Ilumatobacter fluminis</name>
    <dbReference type="NCBI Taxonomy" id="467091"/>
    <lineage>
        <taxon>Bacteria</taxon>
        <taxon>Bacillati</taxon>
        <taxon>Actinomycetota</taxon>
        <taxon>Acidimicrobiia</taxon>
        <taxon>Acidimicrobiales</taxon>
        <taxon>Ilumatobacteraceae</taxon>
        <taxon>Ilumatobacter</taxon>
    </lineage>
</organism>
<dbReference type="GO" id="GO:0005524">
    <property type="term" value="F:ATP binding"/>
    <property type="evidence" value="ECO:0007669"/>
    <property type="project" value="UniProtKB-UniRule"/>
</dbReference>
<dbReference type="GO" id="GO:0140663">
    <property type="term" value="F:ATP-dependent FeS chaperone activity"/>
    <property type="evidence" value="ECO:0007669"/>
    <property type="project" value="InterPro"/>
</dbReference>
<accession>A0A4R7I2I8</accession>
<dbReference type="RefSeq" id="WP_133870018.1">
    <property type="nucleotide sequence ID" value="NZ_JAVJPS010000039.1"/>
</dbReference>
<dbReference type="PANTHER" id="PTHR42961">
    <property type="entry name" value="IRON-SULFUR PROTEIN NUBPL"/>
    <property type="match status" value="1"/>
</dbReference>
<dbReference type="AlphaFoldDB" id="A0A4R7I2I8"/>
<evidence type="ECO:0000256" key="2">
    <source>
        <dbReference type="ARBA" id="ARBA00022741"/>
    </source>
</evidence>
<dbReference type="Gene3D" id="3.30.300.130">
    <property type="entry name" value="Fe-S cluster assembly (FSCA)"/>
    <property type="match status" value="1"/>
</dbReference>
<dbReference type="SUPFAM" id="SSF52540">
    <property type="entry name" value="P-loop containing nucleoside triphosphate hydrolases"/>
    <property type="match status" value="1"/>
</dbReference>
<dbReference type="HAMAP" id="MF_02040">
    <property type="entry name" value="Mrp_NBP35"/>
    <property type="match status" value="1"/>
</dbReference>
<reference evidence="8 9" key="1">
    <citation type="submission" date="2019-03" db="EMBL/GenBank/DDBJ databases">
        <title>Sequencing the genomes of 1000 actinobacteria strains.</title>
        <authorList>
            <person name="Klenk H.-P."/>
        </authorList>
    </citation>
    <scope>NUCLEOTIDE SEQUENCE [LARGE SCALE GENOMIC DNA]</scope>
    <source>
        <strain evidence="8 9">DSM 18936</strain>
    </source>
</reference>
<keyword evidence="1 6" id="KW-0479">Metal-binding</keyword>
<protein>
    <recommendedName>
        <fullName evidence="6">Iron-sulfur cluster carrier protein</fullName>
    </recommendedName>
</protein>
<evidence type="ECO:0000256" key="1">
    <source>
        <dbReference type="ARBA" id="ARBA00022723"/>
    </source>
</evidence>
<dbReference type="PANTHER" id="PTHR42961:SF2">
    <property type="entry name" value="IRON-SULFUR PROTEIN NUBPL"/>
    <property type="match status" value="1"/>
</dbReference>
<dbReference type="Proteomes" id="UP000294558">
    <property type="component" value="Unassembled WGS sequence"/>
</dbReference>
<evidence type="ECO:0000256" key="5">
    <source>
        <dbReference type="ARBA" id="ARBA00023014"/>
    </source>
</evidence>
<dbReference type="InterPro" id="IPR044304">
    <property type="entry name" value="NUBPL-like"/>
</dbReference>
<dbReference type="SUPFAM" id="SSF117916">
    <property type="entry name" value="Fe-S cluster assembly (FSCA) domain-like"/>
    <property type="match status" value="1"/>
</dbReference>
<feature type="binding site" evidence="6">
    <location>
        <begin position="137"/>
        <end position="144"/>
    </location>
    <ligand>
        <name>ATP</name>
        <dbReference type="ChEBI" id="CHEBI:30616"/>
    </ligand>
</feature>
<keyword evidence="3 6" id="KW-0067">ATP-binding</keyword>
<dbReference type="InterPro" id="IPR034904">
    <property type="entry name" value="FSCA_dom_sf"/>
</dbReference>
<sequence length="385" mass="41073">MDAVSEQMNPQLVDALRPVEDPELHRSIVDLGMLRRAELGADGTAHILVALTVAGCPLRNEIQNRVSSAATEVDGVTDVALEFTVMTDDEREELRKMLHGDAASTAGHSHAHGHAEGRAIPFADPGSKTRPLLISSGKGGVGKSSVTTNLAVALAQLGHSVGVVDADIYGYSIPRMLGTDRPPTVIDQMLVPPEKWGVRCISMGYFAPPGEAVIWRGPMLHKALEQFLTDVYWDEPDFLLIDMPPGTGDIALSLSQYLPRGEVYVVTTPQPAAQKVAAMSAAMAKKVNLPVMGIIENMSWFTGDDGKQYELFGAGGGQELADDLGVPLLGQLPLVPALREGSDAGAPITAVDPESEAAQAFRTMAQTIAVDLQPKKRFNAELKVL</sequence>
<keyword evidence="5 6" id="KW-0411">Iron-sulfur</keyword>
<evidence type="ECO:0000313" key="8">
    <source>
        <dbReference type="EMBL" id="TDT17751.1"/>
    </source>
</evidence>
<comment type="subunit">
    <text evidence="6">Homodimer.</text>
</comment>
<gene>
    <name evidence="8" type="ORF">BDK89_3363</name>
</gene>
<dbReference type="Gene3D" id="3.40.50.300">
    <property type="entry name" value="P-loop containing nucleotide triphosphate hydrolases"/>
    <property type="match status" value="1"/>
</dbReference>
<keyword evidence="9" id="KW-1185">Reference proteome</keyword>
<dbReference type="InterPro" id="IPR033756">
    <property type="entry name" value="YlxH/NBP35"/>
</dbReference>
<dbReference type="Pfam" id="PF01883">
    <property type="entry name" value="FeS_assembly_P"/>
    <property type="match status" value="1"/>
</dbReference>
<keyword evidence="6" id="KW-0378">Hydrolase</keyword>
<dbReference type="Pfam" id="PF10609">
    <property type="entry name" value="ParA"/>
    <property type="match status" value="1"/>
</dbReference>
<dbReference type="InterPro" id="IPR002744">
    <property type="entry name" value="MIP18-like"/>
</dbReference>
<dbReference type="InterPro" id="IPR027417">
    <property type="entry name" value="P-loop_NTPase"/>
</dbReference>
<dbReference type="GO" id="GO:0016887">
    <property type="term" value="F:ATP hydrolysis activity"/>
    <property type="evidence" value="ECO:0007669"/>
    <property type="project" value="UniProtKB-UniRule"/>
</dbReference>
<dbReference type="GO" id="GO:0046872">
    <property type="term" value="F:metal ion binding"/>
    <property type="evidence" value="ECO:0007669"/>
    <property type="project" value="UniProtKB-KW"/>
</dbReference>
<dbReference type="InterPro" id="IPR019591">
    <property type="entry name" value="Mrp/NBP35_ATP-bd"/>
</dbReference>
<keyword evidence="4 6" id="KW-0408">Iron</keyword>
<evidence type="ECO:0000256" key="4">
    <source>
        <dbReference type="ARBA" id="ARBA00023004"/>
    </source>
</evidence>
<name>A0A4R7I2I8_9ACTN</name>
<feature type="domain" description="MIP18 family-like" evidence="7">
    <location>
        <begin position="12"/>
        <end position="79"/>
    </location>
</feature>
<dbReference type="GO" id="GO:0051539">
    <property type="term" value="F:4 iron, 4 sulfur cluster binding"/>
    <property type="evidence" value="ECO:0007669"/>
    <property type="project" value="TreeGrafter"/>
</dbReference>
<keyword evidence="2 6" id="KW-0547">Nucleotide-binding</keyword>
<comment type="caution">
    <text evidence="8">The sequence shown here is derived from an EMBL/GenBank/DDBJ whole genome shotgun (WGS) entry which is preliminary data.</text>
</comment>
<proteinExistence type="inferred from homology"/>
<comment type="similarity">
    <text evidence="6">Belongs to the Mrp/NBP35 ATP-binding proteins family.</text>
</comment>
<dbReference type="GO" id="GO:0016226">
    <property type="term" value="P:iron-sulfur cluster assembly"/>
    <property type="evidence" value="ECO:0007669"/>
    <property type="project" value="InterPro"/>
</dbReference>
<evidence type="ECO:0000259" key="7">
    <source>
        <dbReference type="Pfam" id="PF01883"/>
    </source>
</evidence>